<keyword evidence="2 4" id="KW-0442">Lipid degradation</keyword>
<dbReference type="Gene3D" id="3.40.1090.10">
    <property type="entry name" value="Cytosolic phospholipase A2 catalytic domain"/>
    <property type="match status" value="2"/>
</dbReference>
<feature type="short sequence motif" description="GXSXG" evidence="4">
    <location>
        <begin position="41"/>
        <end position="45"/>
    </location>
</feature>
<feature type="active site" description="Nucleophile" evidence="4">
    <location>
        <position position="43"/>
    </location>
</feature>
<feature type="short sequence motif" description="DGA/G" evidence="4">
    <location>
        <begin position="195"/>
        <end position="197"/>
    </location>
</feature>
<dbReference type="EMBL" id="NRRE01000028">
    <property type="protein sequence ID" value="MBK1698583.1"/>
    <property type="molecule type" value="Genomic_DNA"/>
</dbReference>
<reference evidence="6" key="2">
    <citation type="journal article" date="2020" name="Microorganisms">
        <title>Osmotic Adaptation and Compatible Solute Biosynthesis of Phototrophic Bacteria as Revealed from Genome Analyses.</title>
        <authorList>
            <person name="Imhoff J.F."/>
            <person name="Rahn T."/>
            <person name="Kunzel S."/>
            <person name="Keller A."/>
            <person name="Neulinger S.C."/>
        </authorList>
    </citation>
    <scope>NUCLEOTIDE SEQUENCE</scope>
    <source>
        <strain evidence="6">DSM 9154</strain>
    </source>
</reference>
<dbReference type="InterPro" id="IPR050301">
    <property type="entry name" value="NTE"/>
</dbReference>
<comment type="caution">
    <text evidence="6">The sequence shown here is derived from an EMBL/GenBank/DDBJ whole genome shotgun (WGS) entry which is preliminary data.</text>
</comment>
<keyword evidence="3 4" id="KW-0443">Lipid metabolism</keyword>
<feature type="active site" description="Proton acceptor" evidence="4">
    <location>
        <position position="195"/>
    </location>
</feature>
<proteinExistence type="predicted"/>
<keyword evidence="1 4" id="KW-0378">Hydrolase</keyword>
<protein>
    <submittedName>
        <fullName evidence="6">Patatin</fullName>
    </submittedName>
</protein>
<evidence type="ECO:0000256" key="2">
    <source>
        <dbReference type="ARBA" id="ARBA00022963"/>
    </source>
</evidence>
<evidence type="ECO:0000259" key="5">
    <source>
        <dbReference type="PROSITE" id="PS51635"/>
    </source>
</evidence>
<evidence type="ECO:0000256" key="4">
    <source>
        <dbReference type="PROSITE-ProRule" id="PRU01161"/>
    </source>
</evidence>
<dbReference type="Pfam" id="PF01734">
    <property type="entry name" value="Patatin"/>
    <property type="match status" value="1"/>
</dbReference>
<gene>
    <name evidence="6" type="ORF">CKO21_15145</name>
</gene>
<accession>A0A934QKI9</accession>
<dbReference type="InterPro" id="IPR002641">
    <property type="entry name" value="PNPLA_dom"/>
</dbReference>
<name>A0A934QKI9_9PROT</name>
<dbReference type="GO" id="GO:0016787">
    <property type="term" value="F:hydrolase activity"/>
    <property type="evidence" value="ECO:0007669"/>
    <property type="project" value="UniProtKB-UniRule"/>
</dbReference>
<feature type="domain" description="PNPLA" evidence="5">
    <location>
        <begin position="9"/>
        <end position="208"/>
    </location>
</feature>
<feature type="short sequence motif" description="GXGXXG" evidence="4">
    <location>
        <begin position="13"/>
        <end position="18"/>
    </location>
</feature>
<reference evidence="6" key="1">
    <citation type="submission" date="2017-08" db="EMBL/GenBank/DDBJ databases">
        <authorList>
            <person name="Imhoff J.F."/>
            <person name="Rahn T."/>
            <person name="Kuenzel S."/>
            <person name="Neulinger S.C."/>
        </authorList>
    </citation>
    <scope>NUCLEOTIDE SEQUENCE</scope>
    <source>
        <strain evidence="6">DSM 9154</strain>
    </source>
</reference>
<dbReference type="SUPFAM" id="SSF52151">
    <property type="entry name" value="FabD/lysophospholipase-like"/>
    <property type="match status" value="1"/>
</dbReference>
<dbReference type="GO" id="GO:0016042">
    <property type="term" value="P:lipid catabolic process"/>
    <property type="evidence" value="ECO:0007669"/>
    <property type="project" value="UniProtKB-UniRule"/>
</dbReference>
<evidence type="ECO:0000256" key="3">
    <source>
        <dbReference type="ARBA" id="ARBA00023098"/>
    </source>
</evidence>
<dbReference type="PANTHER" id="PTHR14226:SF78">
    <property type="entry name" value="SLR0060 PROTEIN"/>
    <property type="match status" value="1"/>
</dbReference>
<dbReference type="Proteomes" id="UP000778970">
    <property type="component" value="Unassembled WGS sequence"/>
</dbReference>
<dbReference type="PROSITE" id="PS51635">
    <property type="entry name" value="PNPLA"/>
    <property type="match status" value="1"/>
</dbReference>
<dbReference type="InterPro" id="IPR016035">
    <property type="entry name" value="Acyl_Trfase/lysoPLipase"/>
</dbReference>
<evidence type="ECO:0000256" key="1">
    <source>
        <dbReference type="ARBA" id="ARBA00022801"/>
    </source>
</evidence>
<dbReference type="RefSeq" id="WP_027289579.1">
    <property type="nucleotide sequence ID" value="NZ_NRRE01000028.1"/>
</dbReference>
<evidence type="ECO:0000313" key="6">
    <source>
        <dbReference type="EMBL" id="MBK1698583.1"/>
    </source>
</evidence>
<organism evidence="6 7">
    <name type="scientific">Rhodovibrio salinarum</name>
    <dbReference type="NCBI Taxonomy" id="1087"/>
    <lineage>
        <taxon>Bacteria</taxon>
        <taxon>Pseudomonadati</taxon>
        <taxon>Pseudomonadota</taxon>
        <taxon>Alphaproteobacteria</taxon>
        <taxon>Rhodospirillales</taxon>
        <taxon>Rhodovibrionaceae</taxon>
        <taxon>Rhodovibrio</taxon>
    </lineage>
</organism>
<dbReference type="PANTHER" id="PTHR14226">
    <property type="entry name" value="NEUROPATHY TARGET ESTERASE/SWISS CHEESE D.MELANOGASTER"/>
    <property type="match status" value="1"/>
</dbReference>
<sequence>MAERKRITLGLQGGGSHGAFTWGVLETLLADERLEIEGISGTSAGAMNATVMAEGLMQNGRQGALDSLERFWTKVARVGRFAPMIRTPLDIVADRWNMEVQPGYLLFDVFSRFLSPYQFNPLNFNPLQEILDKEVDFELVRSCDQVKLFISATNVATGKIRVFRNAELTPKAVMASACLPHLFQAVEIDGQPYWDGGYMGNPAIFPLIYNCESRDIVIVQINPIERDEEPTTTPEIVDRLNEITFNSTLMREMRAIQFVSRLLASHNVDPSQYKQLLMHRVDIAEEMRDFGAASKMNADWSFLSHLRELGQERGKAWLAAHYDDLNERTSIDLESDYL</sequence>
<dbReference type="AlphaFoldDB" id="A0A934QKI9"/>
<evidence type="ECO:0000313" key="7">
    <source>
        <dbReference type="Proteomes" id="UP000778970"/>
    </source>
</evidence>
<keyword evidence="7" id="KW-1185">Reference proteome</keyword>